<proteinExistence type="predicted"/>
<dbReference type="Proteomes" id="UP001487740">
    <property type="component" value="Unassembled WGS sequence"/>
</dbReference>
<feature type="region of interest" description="Disordered" evidence="1">
    <location>
        <begin position="38"/>
        <end position="133"/>
    </location>
</feature>
<dbReference type="InterPro" id="IPR026509">
    <property type="entry name" value="TMEM183"/>
</dbReference>
<organism evidence="2 3">
    <name type="scientific">Scylla paramamosain</name>
    <name type="common">Mud crab</name>
    <dbReference type="NCBI Taxonomy" id="85552"/>
    <lineage>
        <taxon>Eukaryota</taxon>
        <taxon>Metazoa</taxon>
        <taxon>Ecdysozoa</taxon>
        <taxon>Arthropoda</taxon>
        <taxon>Crustacea</taxon>
        <taxon>Multicrustacea</taxon>
        <taxon>Malacostraca</taxon>
        <taxon>Eumalacostraca</taxon>
        <taxon>Eucarida</taxon>
        <taxon>Decapoda</taxon>
        <taxon>Pleocyemata</taxon>
        <taxon>Brachyura</taxon>
        <taxon>Eubrachyura</taxon>
        <taxon>Portunoidea</taxon>
        <taxon>Portunidae</taxon>
        <taxon>Portuninae</taxon>
        <taxon>Scylla</taxon>
    </lineage>
</organism>
<keyword evidence="3" id="KW-1185">Reference proteome</keyword>
<reference evidence="2 3" key="1">
    <citation type="submission" date="2023-03" db="EMBL/GenBank/DDBJ databases">
        <title>High-quality genome of Scylla paramamosain provides insights in environmental adaptation.</title>
        <authorList>
            <person name="Zhang L."/>
        </authorList>
    </citation>
    <scope>NUCLEOTIDE SEQUENCE [LARGE SCALE GENOMIC DNA]</scope>
    <source>
        <strain evidence="2">LZ_2023a</strain>
        <tissue evidence="2">Muscle</tissue>
    </source>
</reference>
<dbReference type="PANTHER" id="PTHR20988:SF2">
    <property type="entry name" value="TRANSMEMBRANE PROTEIN 183A-RELATED"/>
    <property type="match status" value="1"/>
</dbReference>
<evidence type="ECO:0008006" key="4">
    <source>
        <dbReference type="Google" id="ProtNLM"/>
    </source>
</evidence>
<comment type="caution">
    <text evidence="2">The sequence shown here is derived from an EMBL/GenBank/DDBJ whole genome shotgun (WGS) entry which is preliminary data.</text>
</comment>
<name>A0AAW0SYT5_SCYPA</name>
<evidence type="ECO:0000313" key="2">
    <source>
        <dbReference type="EMBL" id="KAK8379890.1"/>
    </source>
</evidence>
<sequence length="368" mass="41572">MPHGVCSRRANHPRASRTTRTLERRTAAVCDVTLDHFANRAGKSGGGGGGGGSSGGGGGGARMKKESLTTAMKKLSVVKDSDERPWDEQDDDDEDTIICNGEADGDDGEEREKGVLTTKRDHKRRRRRRVVERTQEEEEGVMDYPLDLWFCISEYISPEVVVKFACLCQATRYITTTVQFWLSLFRRHYQWTAALPESLSYWNIDRRMRDVRVCVIRALFLMYPPFCARLAAEKPLSADPTQLLRAQCILQWHRKEGSHHKYFFKFAHPQHCSRDGRLAKCVGEAPAHTNPHSGCWVLEATGAATRSVLPWSPHTSCPPPPGPPPVATVFPATEITLDPVTNVRLYPWWHPEYWNVLQISDSGDKDDW</sequence>
<evidence type="ECO:0000256" key="1">
    <source>
        <dbReference type="SAM" id="MobiDB-lite"/>
    </source>
</evidence>
<dbReference type="AlphaFoldDB" id="A0AAW0SYT5"/>
<feature type="compositionally biased region" description="Gly residues" evidence="1">
    <location>
        <begin position="43"/>
        <end position="61"/>
    </location>
</feature>
<protein>
    <recommendedName>
        <fullName evidence="4">F-box domain-containing protein</fullName>
    </recommendedName>
</protein>
<feature type="compositionally biased region" description="Basic residues" evidence="1">
    <location>
        <begin position="120"/>
        <end position="130"/>
    </location>
</feature>
<evidence type="ECO:0000313" key="3">
    <source>
        <dbReference type="Proteomes" id="UP001487740"/>
    </source>
</evidence>
<feature type="region of interest" description="Disordered" evidence="1">
    <location>
        <begin position="1"/>
        <end position="22"/>
    </location>
</feature>
<dbReference type="GO" id="GO:0019005">
    <property type="term" value="C:SCF ubiquitin ligase complex"/>
    <property type="evidence" value="ECO:0007669"/>
    <property type="project" value="TreeGrafter"/>
</dbReference>
<dbReference type="GO" id="GO:0031647">
    <property type="term" value="P:regulation of protein stability"/>
    <property type="evidence" value="ECO:0007669"/>
    <property type="project" value="TreeGrafter"/>
</dbReference>
<dbReference type="EMBL" id="JARAKH010000043">
    <property type="protein sequence ID" value="KAK8379890.1"/>
    <property type="molecule type" value="Genomic_DNA"/>
</dbReference>
<accession>A0AAW0SYT5</accession>
<feature type="compositionally biased region" description="Basic and acidic residues" evidence="1">
    <location>
        <begin position="77"/>
        <end position="87"/>
    </location>
</feature>
<dbReference type="PANTHER" id="PTHR20988">
    <property type="entry name" value="TRANSMEMBRANE PROTEIN 183A-RELATED"/>
    <property type="match status" value="1"/>
</dbReference>
<gene>
    <name evidence="2" type="ORF">O3P69_019714</name>
</gene>